<keyword evidence="7" id="KW-1185">Reference proteome</keyword>
<protein>
    <recommendedName>
        <fullName evidence="8">HipA-like C-terminal domain-containing protein</fullName>
    </recommendedName>
</protein>
<feature type="domain" description="HipA-like C-terminal" evidence="4">
    <location>
        <begin position="169"/>
        <end position="367"/>
    </location>
</feature>
<dbReference type="RefSeq" id="WP_016658815.1">
    <property type="nucleotide sequence ID" value="NZ_BBSF01000081.1"/>
</dbReference>
<comment type="caution">
    <text evidence="6">The sequence shown here is derived from an EMBL/GenBank/DDBJ whole genome shotgun (WGS) entry which is preliminary data.</text>
</comment>
<dbReference type="Proteomes" id="UP000018415">
    <property type="component" value="Unassembled WGS sequence"/>
</dbReference>
<dbReference type="GO" id="GO:0004674">
    <property type="term" value="F:protein serine/threonine kinase activity"/>
    <property type="evidence" value="ECO:0007669"/>
    <property type="project" value="TreeGrafter"/>
</dbReference>
<sequence>MSKYCTIQIYQDDQWLDCAIVELMGENEHGWQTPTRTSYLFEYAISYMDLHDGHALAYHFPVNVQNKINETWPAFLMDLLPQGYGRKELLRQLNYSENAQEQADWALLKAGAGNPIGHLRIKEAHEWLQRNFPTDQNIGFSLSEIIERKEHFIESLASYGLFIAGSSGVQGEWPKLLLSQGHDDLFYLDHTLADHQVKKHWLVKFSRGSDESLNKILTNEAHYMKIAHYLGLRVHEELQLHGKTLFIPRFDRYVQDGKVQRIAQESLASLSGKAGFGIRMTHNQICELLTQCCSHPKEEIFEYLKRDLANVALGNKDNHSRNTAIQRLNNGIIQLTPLYDFAPMWLHPDGIARTTRWEKDDHGGMPIWRSVIEQVAAKTGIEHYEIQSEFVKQLPLYQGLMAEMHRLQISEEILQNSQYRIENICQQIQELAHG</sequence>
<evidence type="ECO:0000259" key="4">
    <source>
        <dbReference type="Pfam" id="PF07804"/>
    </source>
</evidence>
<evidence type="ECO:0008006" key="8">
    <source>
        <dbReference type="Google" id="ProtNLM"/>
    </source>
</evidence>
<dbReference type="PIRSF" id="PIRSF028135">
    <property type="entry name" value="UCP028135_HipA-like"/>
    <property type="match status" value="1"/>
</dbReference>
<comment type="similarity">
    <text evidence="1">Belongs to the HipA Ser/Thr kinase family.</text>
</comment>
<gene>
    <name evidence="6" type="ORF">P253_02807</name>
</gene>
<evidence type="ECO:0000313" key="6">
    <source>
        <dbReference type="EMBL" id="ESK46798.1"/>
    </source>
</evidence>
<evidence type="ECO:0000256" key="3">
    <source>
        <dbReference type="ARBA" id="ARBA00022777"/>
    </source>
</evidence>
<dbReference type="eggNOG" id="COG3550">
    <property type="taxonomic scope" value="Bacteria"/>
</dbReference>
<dbReference type="OrthoDB" id="9805913at2"/>
<dbReference type="InterPro" id="IPR052028">
    <property type="entry name" value="HipA_Ser/Thr_kinase"/>
</dbReference>
<evidence type="ECO:0000256" key="2">
    <source>
        <dbReference type="ARBA" id="ARBA00022679"/>
    </source>
</evidence>
<feature type="domain" description="HipA N-terminal subdomain 1" evidence="5">
    <location>
        <begin position="31"/>
        <end position="121"/>
    </location>
</feature>
<dbReference type="AlphaFoldDB" id="V2TXP5"/>
<dbReference type="PANTHER" id="PTHR37419:SF8">
    <property type="entry name" value="TOXIN YJJJ"/>
    <property type="match status" value="1"/>
</dbReference>
<dbReference type="InterPro" id="IPR012893">
    <property type="entry name" value="HipA-like_C"/>
</dbReference>
<dbReference type="HOGENOM" id="CLU_047711_0_0_6"/>
<reference evidence="6 7" key="1">
    <citation type="submission" date="2013-10" db="EMBL/GenBank/DDBJ databases">
        <title>The Genome Sequence of Acinetobacter indicus CIP 110367.</title>
        <authorList>
            <consortium name="The Broad Institute Genomics Platform"/>
            <consortium name="The Broad Institute Genome Sequencing Center for Infectious Disease"/>
            <person name="Cerqueira G."/>
            <person name="Feldgarden M."/>
            <person name="Courvalin P."/>
            <person name="Grillot-Courvalin C."/>
            <person name="Clermont D."/>
            <person name="Rocha E."/>
            <person name="Yoon E.-J."/>
            <person name="Nemec A."/>
            <person name="Young S.K."/>
            <person name="Zeng Q."/>
            <person name="Gargeya S."/>
            <person name="Fitzgerald M."/>
            <person name="Abouelleil A."/>
            <person name="Alvarado L."/>
            <person name="Berlin A.M."/>
            <person name="Chapman S.B."/>
            <person name="Gainer-Dewar J."/>
            <person name="Goldberg J."/>
            <person name="Gnerre S."/>
            <person name="Griggs A."/>
            <person name="Gujja S."/>
            <person name="Hansen M."/>
            <person name="Howarth C."/>
            <person name="Imamovic A."/>
            <person name="Ireland A."/>
            <person name="Larimer J."/>
            <person name="McCowan C."/>
            <person name="Murphy C."/>
            <person name="Pearson M."/>
            <person name="Poon T.W."/>
            <person name="Priest M."/>
            <person name="Roberts A."/>
            <person name="Saif S."/>
            <person name="Shea T."/>
            <person name="Sykes S."/>
            <person name="Wortman J."/>
            <person name="Nusbaum C."/>
            <person name="Birren B."/>
        </authorList>
    </citation>
    <scope>NUCLEOTIDE SEQUENCE [LARGE SCALE GENOMIC DNA]</scope>
    <source>
        <strain evidence="6 7">CIP 110367</strain>
    </source>
</reference>
<dbReference type="Pfam" id="PF07804">
    <property type="entry name" value="HipA_C"/>
    <property type="match status" value="1"/>
</dbReference>
<dbReference type="InterPro" id="IPR017508">
    <property type="entry name" value="HipA_N1"/>
</dbReference>
<keyword evidence="2" id="KW-0808">Transferase</keyword>
<evidence type="ECO:0000259" key="5">
    <source>
        <dbReference type="Pfam" id="PF13657"/>
    </source>
</evidence>
<dbReference type="InterPro" id="IPR016869">
    <property type="entry name" value="UCP028135_HipA-like"/>
</dbReference>
<organism evidence="6 7">
    <name type="scientific">Acinetobacter indicus CIP 110367</name>
    <dbReference type="NCBI Taxonomy" id="1341679"/>
    <lineage>
        <taxon>Bacteria</taxon>
        <taxon>Pseudomonadati</taxon>
        <taxon>Pseudomonadota</taxon>
        <taxon>Gammaproteobacteria</taxon>
        <taxon>Moraxellales</taxon>
        <taxon>Moraxellaceae</taxon>
        <taxon>Acinetobacter</taxon>
    </lineage>
</organism>
<name>V2TXP5_9GAMM</name>
<evidence type="ECO:0000313" key="7">
    <source>
        <dbReference type="Proteomes" id="UP000018415"/>
    </source>
</evidence>
<accession>V2TXP5</accession>
<proteinExistence type="inferred from homology"/>
<dbReference type="EMBL" id="AYET01000010">
    <property type="protein sequence ID" value="ESK46798.1"/>
    <property type="molecule type" value="Genomic_DNA"/>
</dbReference>
<dbReference type="Pfam" id="PF13657">
    <property type="entry name" value="Couple_hipA"/>
    <property type="match status" value="1"/>
</dbReference>
<dbReference type="PANTHER" id="PTHR37419">
    <property type="entry name" value="SERINE/THREONINE-PROTEIN KINASE TOXIN HIPA"/>
    <property type="match status" value="1"/>
</dbReference>
<dbReference type="GO" id="GO:0005829">
    <property type="term" value="C:cytosol"/>
    <property type="evidence" value="ECO:0007669"/>
    <property type="project" value="TreeGrafter"/>
</dbReference>
<keyword evidence="3" id="KW-0418">Kinase</keyword>
<dbReference type="PATRIC" id="fig|1341679.3.peg.2711"/>
<evidence type="ECO:0000256" key="1">
    <source>
        <dbReference type="ARBA" id="ARBA00010164"/>
    </source>
</evidence>